<evidence type="ECO:0000313" key="2">
    <source>
        <dbReference type="EMBL" id="CAF3592987.1"/>
    </source>
</evidence>
<proteinExistence type="predicted"/>
<comment type="caution">
    <text evidence="2">The sequence shown here is derived from an EMBL/GenBank/DDBJ whole genome shotgun (WGS) entry which is preliminary data.</text>
</comment>
<evidence type="ECO:0000256" key="1">
    <source>
        <dbReference type="SAM" id="SignalP"/>
    </source>
</evidence>
<name>A0A818MRF7_9BILA</name>
<gene>
    <name evidence="2" type="ORF">FME351_LOCUS21552</name>
    <name evidence="3" type="ORF">TSG867_LOCUS26736</name>
</gene>
<feature type="signal peptide" evidence="1">
    <location>
        <begin position="1"/>
        <end position="19"/>
    </location>
</feature>
<dbReference type="Proteomes" id="UP000663869">
    <property type="component" value="Unassembled WGS sequence"/>
</dbReference>
<evidence type="ECO:0000313" key="4">
    <source>
        <dbReference type="Proteomes" id="UP000663869"/>
    </source>
</evidence>
<accession>A0A818MRF7</accession>
<dbReference type="AlphaFoldDB" id="A0A818MRF7"/>
<organism evidence="2 4">
    <name type="scientific">Rotaria socialis</name>
    <dbReference type="NCBI Taxonomy" id="392032"/>
    <lineage>
        <taxon>Eukaryota</taxon>
        <taxon>Metazoa</taxon>
        <taxon>Spiralia</taxon>
        <taxon>Gnathifera</taxon>
        <taxon>Rotifera</taxon>
        <taxon>Eurotatoria</taxon>
        <taxon>Bdelloidea</taxon>
        <taxon>Philodinida</taxon>
        <taxon>Philodinidae</taxon>
        <taxon>Rotaria</taxon>
    </lineage>
</organism>
<evidence type="ECO:0000313" key="3">
    <source>
        <dbReference type="EMBL" id="CAF4583618.1"/>
    </source>
</evidence>
<feature type="chain" id="PRO_5036233595" evidence="1">
    <location>
        <begin position="20"/>
        <end position="212"/>
    </location>
</feature>
<dbReference type="EMBL" id="CAJNYU010002708">
    <property type="protein sequence ID" value="CAF3592987.1"/>
    <property type="molecule type" value="Genomic_DNA"/>
</dbReference>
<dbReference type="EMBL" id="CAJOBQ010002882">
    <property type="protein sequence ID" value="CAF4583618.1"/>
    <property type="molecule type" value="Genomic_DNA"/>
</dbReference>
<protein>
    <submittedName>
        <fullName evidence="2">Uncharacterized protein</fullName>
    </submittedName>
</protein>
<sequence>MLPHLFQLFFLSVICVVYSFGWDSLLNLKDHDNLWCYSCKGSGCEKTVYDNNDDAEKIVCNKKTQLCWAGFIDNQPYRTCASRHCTPTDFALDSRIRIETCCRSNLCNSDLITPRKSHKRNSSFPLIQTSTQTITTSSVVNDEESQLAINRDFNSEVGDNQAAFQVNVNTSDPKSFDIDWDRVPYNTDVSTRAASISTALLILTSSLLLIIF</sequence>
<reference evidence="2" key="1">
    <citation type="submission" date="2021-02" db="EMBL/GenBank/DDBJ databases">
        <authorList>
            <person name="Nowell W R."/>
        </authorList>
    </citation>
    <scope>NUCLEOTIDE SEQUENCE</scope>
</reference>
<dbReference type="SUPFAM" id="SSF57302">
    <property type="entry name" value="Snake toxin-like"/>
    <property type="match status" value="1"/>
</dbReference>
<keyword evidence="1" id="KW-0732">Signal</keyword>
<dbReference type="InterPro" id="IPR045860">
    <property type="entry name" value="Snake_toxin-like_sf"/>
</dbReference>
<dbReference type="Proteomes" id="UP000663862">
    <property type="component" value="Unassembled WGS sequence"/>
</dbReference>